<protein>
    <submittedName>
        <fullName evidence="1">Uncharacterized protein</fullName>
    </submittedName>
</protein>
<reference evidence="1" key="1">
    <citation type="submission" date="2021-01" db="EMBL/GenBank/DDBJ databases">
        <authorList>
            <person name="Corre E."/>
            <person name="Pelletier E."/>
            <person name="Niang G."/>
            <person name="Scheremetjew M."/>
            <person name="Finn R."/>
            <person name="Kale V."/>
            <person name="Holt S."/>
            <person name="Cochrane G."/>
            <person name="Meng A."/>
            <person name="Brown T."/>
            <person name="Cohen L."/>
        </authorList>
    </citation>
    <scope>NUCLEOTIDE SEQUENCE</scope>
    <source>
        <strain evidence="1">CCMP 2712</strain>
    </source>
</reference>
<accession>A0A7S4U7A6</accession>
<proteinExistence type="predicted"/>
<name>A0A7S4U7A6_GUITH</name>
<dbReference type="AlphaFoldDB" id="A0A7S4U7A6"/>
<dbReference type="EMBL" id="HBKN01041861">
    <property type="protein sequence ID" value="CAE2330219.1"/>
    <property type="molecule type" value="Transcribed_RNA"/>
</dbReference>
<evidence type="ECO:0000313" key="1">
    <source>
        <dbReference type="EMBL" id="CAE2330219.1"/>
    </source>
</evidence>
<organism evidence="1">
    <name type="scientific">Guillardia theta</name>
    <name type="common">Cryptophyte</name>
    <name type="synonym">Cryptomonas phi</name>
    <dbReference type="NCBI Taxonomy" id="55529"/>
    <lineage>
        <taxon>Eukaryota</taxon>
        <taxon>Cryptophyceae</taxon>
        <taxon>Pyrenomonadales</taxon>
        <taxon>Geminigeraceae</taxon>
        <taxon>Guillardia</taxon>
    </lineage>
</organism>
<sequence>MAFLHPPPMLAAKRLGVLSSPRISGDSAVSACRHARTMLRMQGGSDNSCTSKPGKVLFSFEEARKYARSFGFSSREEFEEYGCAGAYRLPKRPDLVYPKEWKGWDDWLGTMLPFSEARERARMSGIQSEEEWRARVQEGPDAWLDARIPVKPDSFPPYAEDWKGWKDWLGVD</sequence>
<gene>
    <name evidence="1" type="ORF">GTHE00462_LOCUS32735</name>
</gene>